<protein>
    <submittedName>
        <fullName evidence="1">Uncharacterized protein</fullName>
    </submittedName>
</protein>
<evidence type="ECO:0000313" key="2">
    <source>
        <dbReference type="Proteomes" id="UP000308600"/>
    </source>
</evidence>
<organism evidence="1 2">
    <name type="scientific">Pluteus cervinus</name>
    <dbReference type="NCBI Taxonomy" id="181527"/>
    <lineage>
        <taxon>Eukaryota</taxon>
        <taxon>Fungi</taxon>
        <taxon>Dikarya</taxon>
        <taxon>Basidiomycota</taxon>
        <taxon>Agaricomycotina</taxon>
        <taxon>Agaricomycetes</taxon>
        <taxon>Agaricomycetidae</taxon>
        <taxon>Agaricales</taxon>
        <taxon>Pluteineae</taxon>
        <taxon>Pluteaceae</taxon>
        <taxon>Pluteus</taxon>
    </lineage>
</organism>
<name>A0ACD3A758_9AGAR</name>
<keyword evidence="2" id="KW-1185">Reference proteome</keyword>
<gene>
    <name evidence="1" type="ORF">BDN72DRAFT_460751</name>
</gene>
<dbReference type="Proteomes" id="UP000308600">
    <property type="component" value="Unassembled WGS sequence"/>
</dbReference>
<sequence length="87" mass="9526">MGQQYQAYIIAKVTPYGSNKPNYRCIGALHHQWCYGDLALKAALRFMNLVRQKGNAGKRLGRPTANTAATCANPLSFPPFLAPSPAF</sequence>
<reference evidence="1 2" key="1">
    <citation type="journal article" date="2019" name="Nat. Ecol. Evol.">
        <title>Megaphylogeny resolves global patterns of mushroom evolution.</title>
        <authorList>
            <person name="Varga T."/>
            <person name="Krizsan K."/>
            <person name="Foldi C."/>
            <person name="Dima B."/>
            <person name="Sanchez-Garcia M."/>
            <person name="Sanchez-Ramirez S."/>
            <person name="Szollosi G.J."/>
            <person name="Szarkandi J.G."/>
            <person name="Papp V."/>
            <person name="Albert L."/>
            <person name="Andreopoulos W."/>
            <person name="Angelini C."/>
            <person name="Antonin V."/>
            <person name="Barry K.W."/>
            <person name="Bougher N.L."/>
            <person name="Buchanan P."/>
            <person name="Buyck B."/>
            <person name="Bense V."/>
            <person name="Catcheside P."/>
            <person name="Chovatia M."/>
            <person name="Cooper J."/>
            <person name="Damon W."/>
            <person name="Desjardin D."/>
            <person name="Finy P."/>
            <person name="Geml J."/>
            <person name="Haridas S."/>
            <person name="Hughes K."/>
            <person name="Justo A."/>
            <person name="Karasinski D."/>
            <person name="Kautmanova I."/>
            <person name="Kiss B."/>
            <person name="Kocsube S."/>
            <person name="Kotiranta H."/>
            <person name="LaButti K.M."/>
            <person name="Lechner B.E."/>
            <person name="Liimatainen K."/>
            <person name="Lipzen A."/>
            <person name="Lukacs Z."/>
            <person name="Mihaltcheva S."/>
            <person name="Morgado L.N."/>
            <person name="Niskanen T."/>
            <person name="Noordeloos M.E."/>
            <person name="Ohm R.A."/>
            <person name="Ortiz-Santana B."/>
            <person name="Ovrebo C."/>
            <person name="Racz N."/>
            <person name="Riley R."/>
            <person name="Savchenko A."/>
            <person name="Shiryaev A."/>
            <person name="Soop K."/>
            <person name="Spirin V."/>
            <person name="Szebenyi C."/>
            <person name="Tomsovsky M."/>
            <person name="Tulloss R.E."/>
            <person name="Uehling J."/>
            <person name="Grigoriev I.V."/>
            <person name="Vagvolgyi C."/>
            <person name="Papp T."/>
            <person name="Martin F.M."/>
            <person name="Miettinen O."/>
            <person name="Hibbett D.S."/>
            <person name="Nagy L.G."/>
        </authorList>
    </citation>
    <scope>NUCLEOTIDE SEQUENCE [LARGE SCALE GENOMIC DNA]</scope>
    <source>
        <strain evidence="1 2">NL-1719</strain>
    </source>
</reference>
<accession>A0ACD3A758</accession>
<dbReference type="EMBL" id="ML208661">
    <property type="protein sequence ID" value="TFK61422.1"/>
    <property type="molecule type" value="Genomic_DNA"/>
</dbReference>
<evidence type="ECO:0000313" key="1">
    <source>
        <dbReference type="EMBL" id="TFK61422.1"/>
    </source>
</evidence>
<proteinExistence type="predicted"/>